<dbReference type="AlphaFoldDB" id="A0A2H4U6C5"/>
<dbReference type="OrthoDB" id="74749at2157"/>
<evidence type="ECO:0000313" key="2">
    <source>
        <dbReference type="Proteomes" id="UP000232133"/>
    </source>
</evidence>
<dbReference type="SUPFAM" id="SSF46785">
    <property type="entry name" value="Winged helix' DNA-binding domain"/>
    <property type="match status" value="1"/>
</dbReference>
<dbReference type="Gene3D" id="1.10.10.10">
    <property type="entry name" value="Winged helix-like DNA-binding domain superfamily/Winged helix DNA-binding domain"/>
    <property type="match status" value="1"/>
</dbReference>
<proteinExistence type="predicted"/>
<gene>
    <name evidence="1" type="ORF">BK798_04240</name>
</gene>
<dbReference type="InterPro" id="IPR036388">
    <property type="entry name" value="WH-like_DNA-bd_sf"/>
</dbReference>
<dbReference type="Proteomes" id="UP000232133">
    <property type="component" value="Chromosome"/>
</dbReference>
<organism evidence="1 2">
    <name type="scientific">Methanobrevibacter smithii</name>
    <dbReference type="NCBI Taxonomy" id="2173"/>
    <lineage>
        <taxon>Archaea</taxon>
        <taxon>Methanobacteriati</taxon>
        <taxon>Methanobacteriota</taxon>
        <taxon>Methanomada group</taxon>
        <taxon>Methanobacteria</taxon>
        <taxon>Methanobacteriales</taxon>
        <taxon>Methanobacteriaceae</taxon>
        <taxon>Methanobrevibacter</taxon>
    </lineage>
</organism>
<reference evidence="1 2" key="1">
    <citation type="submission" date="2016-10" db="EMBL/GenBank/DDBJ databases">
        <authorList>
            <person name="Varghese N."/>
        </authorList>
    </citation>
    <scope>NUCLEOTIDE SEQUENCE [LARGE SCALE GENOMIC DNA]</scope>
    <source>
        <strain evidence="1 2">KB11</strain>
    </source>
</reference>
<dbReference type="InterPro" id="IPR036390">
    <property type="entry name" value="WH_DNA-bd_sf"/>
</dbReference>
<dbReference type="GeneID" id="300999941"/>
<dbReference type="RefSeq" id="WP_004033762.1">
    <property type="nucleotide sequence ID" value="NZ_AP025586.1"/>
</dbReference>
<protein>
    <submittedName>
        <fullName evidence="1">MarR family transcriptional regulator</fullName>
    </submittedName>
</protein>
<accession>A0A2H4U6C5</accession>
<sequence>MNKKELYSAIGFIKISKTRQKILKCLENNYMLPSEIALKTDLGTTQVSNALSDLKNKRLVECINEEDKKGRIYEITKLGLEVLNQIKKL</sequence>
<dbReference type="EMBL" id="CP017803">
    <property type="protein sequence ID" value="ATZ59682.1"/>
    <property type="molecule type" value="Genomic_DNA"/>
</dbReference>
<evidence type="ECO:0000313" key="1">
    <source>
        <dbReference type="EMBL" id="ATZ59682.1"/>
    </source>
</evidence>
<name>A0A2H4U6C5_METSM</name>